<feature type="domain" description="Bacterial transcriptional activator" evidence="7">
    <location>
        <begin position="117"/>
        <end position="269"/>
    </location>
</feature>
<reference evidence="8" key="1">
    <citation type="submission" date="2020-07" db="EMBL/GenBank/DDBJ databases">
        <authorList>
            <person name="Tarantini F.S."/>
            <person name="Hong K.W."/>
            <person name="Chan K.G."/>
        </authorList>
    </citation>
    <scope>NUCLEOTIDE SEQUENCE</scope>
    <source>
        <strain evidence="8">32-07</strain>
    </source>
</reference>
<dbReference type="Pfam" id="PF03704">
    <property type="entry name" value="BTAD"/>
    <property type="match status" value="1"/>
</dbReference>
<keyword evidence="2" id="KW-0805">Transcription regulation</keyword>
<evidence type="ECO:0000256" key="1">
    <source>
        <dbReference type="ARBA" id="ARBA00005820"/>
    </source>
</evidence>
<gene>
    <name evidence="8" type="ORF">AGRA3207_003193</name>
</gene>
<dbReference type="RefSeq" id="WP_231335437.1">
    <property type="nucleotide sequence ID" value="NZ_CP059572.1"/>
</dbReference>
<evidence type="ECO:0000256" key="5">
    <source>
        <dbReference type="SAM" id="MobiDB-lite"/>
    </source>
</evidence>
<keyword evidence="3" id="KW-0238">DNA-binding</keyword>
<dbReference type="Proteomes" id="UP001049518">
    <property type="component" value="Chromosome"/>
</dbReference>
<proteinExistence type="inferred from homology"/>
<sequence length="435" mass="46523">MSTITGSPGSGPPGADVGFRLLGRVEAEAGGRPIRLGAPMDRLVLSALLLAQGRTLTAAELSHRLWGGAGPMSEPGLLRDYLKKVRRHLENGVPGSGQALLPRFDGGYRAVVHRSRVDVHRFDDGVTEARTFAGRDDARAVPLFRGALAEWRADASDPWGVEALAGLPGTWADSQRAALRDRRAAAFTECAAAELRLGGREQRLISELTLLLGAGRPDERVAELLVLACVQAGRWDEARDVIEQTHRRLEKEVGAGLGARLERLRPRVLKKDPALIPRRPHEPLSISPGADMPDEADHDDRRGDLRDLAGRAACLVAETSRRAPAGSGTPEGEEGPGGDVLVGRLRSHFENDTAGEGALAWVGREPGNTAAVAALTEVLLRALLRDRSFAEDVRRLTGPPPGPADGDTWSINATTIGKSTVFNKAVQVSGDFNIH</sequence>
<dbReference type="InterPro" id="IPR016032">
    <property type="entry name" value="Sig_transdc_resp-reg_C-effctor"/>
</dbReference>
<dbReference type="Gene3D" id="1.10.10.10">
    <property type="entry name" value="Winged helix-like DNA-binding domain superfamily/Winged helix DNA-binding domain"/>
    <property type="match status" value="1"/>
</dbReference>
<feature type="domain" description="OmpR/PhoB-type" evidence="6">
    <location>
        <begin position="31"/>
        <end position="110"/>
    </location>
</feature>
<evidence type="ECO:0000256" key="2">
    <source>
        <dbReference type="ARBA" id="ARBA00023015"/>
    </source>
</evidence>
<feature type="region of interest" description="Disordered" evidence="5">
    <location>
        <begin position="272"/>
        <end position="302"/>
    </location>
</feature>
<dbReference type="SUPFAM" id="SSF48452">
    <property type="entry name" value="TPR-like"/>
    <property type="match status" value="1"/>
</dbReference>
<evidence type="ECO:0000259" key="7">
    <source>
        <dbReference type="SMART" id="SM01043"/>
    </source>
</evidence>
<accession>A0ABX8QV30</accession>
<feature type="region of interest" description="Disordered" evidence="5">
    <location>
        <begin position="317"/>
        <end position="339"/>
    </location>
</feature>
<protein>
    <submittedName>
        <fullName evidence="8">Uncharacterized protein</fullName>
    </submittedName>
</protein>
<dbReference type="InterPro" id="IPR036388">
    <property type="entry name" value="WH-like_DNA-bd_sf"/>
</dbReference>
<keyword evidence="9" id="KW-1185">Reference proteome</keyword>
<dbReference type="EMBL" id="CP059572">
    <property type="protein sequence ID" value="QXJ22226.1"/>
    <property type="molecule type" value="Genomic_DNA"/>
</dbReference>
<evidence type="ECO:0000256" key="3">
    <source>
        <dbReference type="ARBA" id="ARBA00023125"/>
    </source>
</evidence>
<dbReference type="SMART" id="SM00862">
    <property type="entry name" value="Trans_reg_C"/>
    <property type="match status" value="1"/>
</dbReference>
<evidence type="ECO:0000313" key="9">
    <source>
        <dbReference type="Proteomes" id="UP001049518"/>
    </source>
</evidence>
<organism evidence="8 9">
    <name type="scientific">Actinomadura graeca</name>
    <dbReference type="NCBI Taxonomy" id="2750812"/>
    <lineage>
        <taxon>Bacteria</taxon>
        <taxon>Bacillati</taxon>
        <taxon>Actinomycetota</taxon>
        <taxon>Actinomycetes</taxon>
        <taxon>Streptosporangiales</taxon>
        <taxon>Thermomonosporaceae</taxon>
        <taxon>Actinomadura</taxon>
    </lineage>
</organism>
<evidence type="ECO:0000259" key="6">
    <source>
        <dbReference type="SMART" id="SM00862"/>
    </source>
</evidence>
<dbReference type="Gene3D" id="1.25.40.10">
    <property type="entry name" value="Tetratricopeptide repeat domain"/>
    <property type="match status" value="1"/>
</dbReference>
<keyword evidence="4" id="KW-0804">Transcription</keyword>
<dbReference type="InterPro" id="IPR051677">
    <property type="entry name" value="AfsR-DnrI-RedD_regulator"/>
</dbReference>
<dbReference type="SUPFAM" id="SSF46894">
    <property type="entry name" value="C-terminal effector domain of the bipartite response regulators"/>
    <property type="match status" value="1"/>
</dbReference>
<dbReference type="PANTHER" id="PTHR35807:SF1">
    <property type="entry name" value="TRANSCRIPTIONAL REGULATOR REDD"/>
    <property type="match status" value="1"/>
</dbReference>
<evidence type="ECO:0000256" key="4">
    <source>
        <dbReference type="ARBA" id="ARBA00023163"/>
    </source>
</evidence>
<dbReference type="PANTHER" id="PTHR35807">
    <property type="entry name" value="TRANSCRIPTIONAL REGULATOR REDD-RELATED"/>
    <property type="match status" value="1"/>
</dbReference>
<evidence type="ECO:0000313" key="8">
    <source>
        <dbReference type="EMBL" id="QXJ22226.1"/>
    </source>
</evidence>
<dbReference type="SMART" id="SM01043">
    <property type="entry name" value="BTAD"/>
    <property type="match status" value="1"/>
</dbReference>
<dbReference type="InterPro" id="IPR001867">
    <property type="entry name" value="OmpR/PhoB-type_DNA-bd"/>
</dbReference>
<name>A0ABX8QV30_9ACTN</name>
<comment type="similarity">
    <text evidence="1">Belongs to the AfsR/DnrI/RedD regulatory family.</text>
</comment>
<dbReference type="InterPro" id="IPR011990">
    <property type="entry name" value="TPR-like_helical_dom_sf"/>
</dbReference>
<dbReference type="InterPro" id="IPR005158">
    <property type="entry name" value="BTAD"/>
</dbReference>